<comment type="caution">
    <text evidence="2">The sequence shown here is derived from an EMBL/GenBank/DDBJ whole genome shotgun (WGS) entry which is preliminary data.</text>
</comment>
<evidence type="ECO:0000313" key="3">
    <source>
        <dbReference type="Proteomes" id="UP001304298"/>
    </source>
</evidence>
<name>A0ABU5R5C7_9PSEU</name>
<gene>
    <name evidence="2" type="ORF">VA596_15210</name>
</gene>
<dbReference type="SUPFAM" id="SSF52266">
    <property type="entry name" value="SGNH hydrolase"/>
    <property type="match status" value="1"/>
</dbReference>
<feature type="compositionally biased region" description="Low complexity" evidence="1">
    <location>
        <begin position="953"/>
        <end position="962"/>
    </location>
</feature>
<feature type="region of interest" description="Disordered" evidence="1">
    <location>
        <begin position="813"/>
        <end position="1132"/>
    </location>
</feature>
<feature type="compositionally biased region" description="Gly residues" evidence="1">
    <location>
        <begin position="963"/>
        <end position="982"/>
    </location>
</feature>
<dbReference type="EMBL" id="JAYFSI010000002">
    <property type="protein sequence ID" value="MEA5360895.1"/>
    <property type="molecule type" value="Genomic_DNA"/>
</dbReference>
<protein>
    <recommendedName>
        <fullName evidence="4">SGNH hydrolase-type esterase domain-containing protein</fullName>
    </recommendedName>
</protein>
<accession>A0ABU5R5C7</accession>
<feature type="compositionally biased region" description="Basic and acidic residues" evidence="1">
    <location>
        <begin position="371"/>
        <end position="391"/>
    </location>
</feature>
<feature type="compositionally biased region" description="Low complexity" evidence="1">
    <location>
        <begin position="878"/>
        <end position="893"/>
    </location>
</feature>
<organism evidence="2 3">
    <name type="scientific">Amycolatopsis heterodermiae</name>
    <dbReference type="NCBI Taxonomy" id="3110235"/>
    <lineage>
        <taxon>Bacteria</taxon>
        <taxon>Bacillati</taxon>
        <taxon>Actinomycetota</taxon>
        <taxon>Actinomycetes</taxon>
        <taxon>Pseudonocardiales</taxon>
        <taxon>Pseudonocardiaceae</taxon>
        <taxon>Amycolatopsis</taxon>
    </lineage>
</organism>
<dbReference type="Gene3D" id="3.40.50.1110">
    <property type="entry name" value="SGNH hydrolase"/>
    <property type="match status" value="1"/>
</dbReference>
<feature type="region of interest" description="Disordered" evidence="1">
    <location>
        <begin position="352"/>
        <end position="396"/>
    </location>
</feature>
<feature type="compositionally biased region" description="Polar residues" evidence="1">
    <location>
        <begin position="868"/>
        <end position="877"/>
    </location>
</feature>
<sequence>MVNPARKARGAVPACTRLPRLLSVATTGAVFIGAGLGVPPASADTRSAQEQSVTVDVVGDSYMAGDGLRDTDPADPRHRSASAPALQALARVRNDDPRLRVDANLVAAAGARTADFFFAQTGPNDSVVSPPQRDQVRPDAQLVIVGFGGDDARLAAVLAEAKRTTGGPNTALDKEIRALGPLLDWTASDEEYVGQAKSSPPGQAPTLVARMLQVLAGIAARAPHAEIVVTTYPLAADPENAHATSLVGEDDLTSVRKFGYDLNKAIDRAVRICGCGSLADLAEAVAGHEIYTPDSVFAEQGDRQEPFEPNDKGASLIANPIADSVAKVLRIPPPQHSDGQVTPAKNIQIRYGVSDRDGDTVADSQDTAPDDPTRSTDKPHPDGDARTDRRSSRPIGLRPVIQVAYGSAPGVSLVGPHDRAPVAPRGEQDGNRPPAREQAVPVEHTAPASEPAAAPPVPGNDTPALSQAQLAAMRDVVSKAEHAGYVSRYSAPALRASTVPAEVRGSLDMRAVDRQMSGSLLSDLPDPSVRDGFRARFGEDIGAIHTATTPAEQDAAIARFNETATQYNATELAARDAYGVHPVDALGDTVRVTPASLAEETAADDQADVGTVTTVSDQETALSAFGSNVPTVATGVKTGPAAEVGVAGQTEVGGVTISGEAGAKALGGEANASAGTSKDGVNAKVGASGYLSEATAEGSATYGPAEVGVKGEAEVSAEAGANVSLGFESVDVGAKGFAGAKVGVDGHADVAGLRVAGTAEGWSGLGAEGRARFGWGPDGSFTIGADAGVAVGIGGKLGFSITLSPAKTPKALSVEEAAEPDQAPPSDFDADYSGPTPGTTGENDAPGEVTAPETTGENTEPAAPDAGISSTGDATETSGANDADSAAGSSNSGSEGGIASGDAAGSGTGDSATGDSGTAAPGGAGGDSSGSDSGSATSGDDSGSGAFGGDSGDGASDSDSGSGASGGDSGSGASGGDSGTGASGSDSGSGASGGDSGSGASGGDSGGAASGGDSGRGASGGDSGSGASGGDSGGAASGSDSSGGASGGDSGSGAASGGDSGSGAAGGDSGSGASGGDSSGGASGGDSSGGASGGDSGSGASGGGDSGGGTGGTSTGSGSSGGGDGGSGGGGD</sequence>
<evidence type="ECO:0008006" key="4">
    <source>
        <dbReference type="Google" id="ProtNLM"/>
    </source>
</evidence>
<evidence type="ECO:0000256" key="1">
    <source>
        <dbReference type="SAM" id="MobiDB-lite"/>
    </source>
</evidence>
<feature type="region of interest" description="Disordered" evidence="1">
    <location>
        <begin position="408"/>
        <end position="464"/>
    </location>
</feature>
<feature type="compositionally biased region" description="Gly residues" evidence="1">
    <location>
        <begin position="990"/>
        <end position="1036"/>
    </location>
</feature>
<feature type="compositionally biased region" description="Low complexity" evidence="1">
    <location>
        <begin position="909"/>
        <end position="919"/>
    </location>
</feature>
<proteinExistence type="predicted"/>
<reference evidence="2 3" key="1">
    <citation type="submission" date="2023-12" db="EMBL/GenBank/DDBJ databases">
        <title>Amycolatopsis sp. V23-08.</title>
        <authorList>
            <person name="Somphong A."/>
        </authorList>
    </citation>
    <scope>NUCLEOTIDE SEQUENCE [LARGE SCALE GENOMIC DNA]</scope>
    <source>
        <strain evidence="2 3">V23-08</strain>
    </source>
</reference>
<dbReference type="Proteomes" id="UP001304298">
    <property type="component" value="Unassembled WGS sequence"/>
</dbReference>
<dbReference type="InterPro" id="IPR036514">
    <property type="entry name" value="SGNH_hydro_sf"/>
</dbReference>
<dbReference type="RefSeq" id="WP_323327435.1">
    <property type="nucleotide sequence ID" value="NZ_JAYFSI010000002.1"/>
</dbReference>
<evidence type="ECO:0000313" key="2">
    <source>
        <dbReference type="EMBL" id="MEA5360895.1"/>
    </source>
</evidence>
<feature type="compositionally biased region" description="Low complexity" evidence="1">
    <location>
        <begin position="929"/>
        <end position="944"/>
    </location>
</feature>
<feature type="region of interest" description="Disordered" evidence="1">
    <location>
        <begin position="64"/>
        <end position="85"/>
    </location>
</feature>
<feature type="compositionally biased region" description="Gly residues" evidence="1">
    <location>
        <begin position="1044"/>
        <end position="1132"/>
    </location>
</feature>
<feature type="compositionally biased region" description="Gly residues" evidence="1">
    <location>
        <begin position="894"/>
        <end position="908"/>
    </location>
</feature>
<feature type="compositionally biased region" description="Basic and acidic residues" evidence="1">
    <location>
        <begin position="416"/>
        <end position="430"/>
    </location>
</feature>
<keyword evidence="3" id="KW-1185">Reference proteome</keyword>
<feature type="compositionally biased region" description="Basic and acidic residues" evidence="1">
    <location>
        <begin position="67"/>
        <end position="78"/>
    </location>
</feature>